<gene>
    <name evidence="2" type="ORF">pA_00086</name>
</gene>
<evidence type="ECO:0000256" key="1">
    <source>
        <dbReference type="SAM" id="Phobius"/>
    </source>
</evidence>
<sequence>MLSLLILFFTYVSIACYTTLIAVDSNLRGTYRRVLVGVLWPIWFVIVYYRYSDKKGKHDE</sequence>
<keyword evidence="1" id="KW-0472">Membrane</keyword>
<geneLocation type="plasmid" evidence="2">
    <name>Drgb1</name>
</geneLocation>
<evidence type="ECO:0000313" key="2">
    <source>
        <dbReference type="EMBL" id="AKG47526.1"/>
    </source>
</evidence>
<name>A0A0K0MNN4_PECCA</name>
<dbReference type="AlphaFoldDB" id="A0A0K0MNN4"/>
<dbReference type="EMBL" id="KP942676">
    <property type="protein sequence ID" value="AKG47526.1"/>
    <property type="molecule type" value="Genomic_DNA"/>
</dbReference>
<proteinExistence type="predicted"/>
<keyword evidence="2" id="KW-0614">Plasmid</keyword>
<organism evidence="2">
    <name type="scientific">Pectobacterium carotovorum</name>
    <name type="common">Erwinia carotovora</name>
    <dbReference type="NCBI Taxonomy" id="554"/>
    <lineage>
        <taxon>Bacteria</taxon>
        <taxon>Pseudomonadati</taxon>
        <taxon>Pseudomonadota</taxon>
        <taxon>Gammaproteobacteria</taxon>
        <taxon>Enterobacterales</taxon>
        <taxon>Pectobacteriaceae</taxon>
        <taxon>Pectobacterium</taxon>
    </lineage>
</organism>
<feature type="transmembrane region" description="Helical" evidence="1">
    <location>
        <begin position="31"/>
        <end position="51"/>
    </location>
</feature>
<reference evidence="2" key="2">
    <citation type="submission" date="2015-03" db="EMBL/GenBank/DDBJ databases">
        <authorList>
            <person name="Welte C."/>
            <person name="de Graaf R."/>
            <person name="van den Bosch T.J.M."/>
            <person name="Op den Camp H."/>
            <person name="van Dam N."/>
            <person name="Jetten M."/>
        </authorList>
    </citation>
    <scope>NUCLEOTIDE SEQUENCE</scope>
    <source>
        <plasmid evidence="2">Drgb1</plasmid>
    </source>
</reference>
<protein>
    <submittedName>
        <fullName evidence="2">Uncharacterized protein</fullName>
    </submittedName>
</protein>
<accession>A0A0K0MNN4</accession>
<keyword evidence="1" id="KW-0812">Transmembrane</keyword>
<reference evidence="2" key="1">
    <citation type="journal article" date="2015" name="Environ. Microbiol.">
        <title>Plasmids from the gut microbiome of cabbage root fly larvae encode SaxA that catalyses the conversion of the plant toxin 2-phenylethyl isothiocyanate.</title>
        <authorList>
            <person name="Welte C.U."/>
            <person name="de Graaf R.M."/>
            <person name="van den Bosch T.J."/>
            <person name="Op den Camp H.J."/>
            <person name="van Dam N.M."/>
            <person name="Jetten M.S."/>
        </authorList>
    </citation>
    <scope>NUCLEOTIDE SEQUENCE</scope>
    <source>
        <plasmid evidence="2">Drgb1</plasmid>
    </source>
</reference>
<keyword evidence="1" id="KW-1133">Transmembrane helix</keyword>